<dbReference type="STRING" id="1036808.A0A0C3E2R0"/>
<keyword evidence="3" id="KW-0863">Zinc-finger</keyword>
<reference evidence="9 10" key="1">
    <citation type="submission" date="2014-04" db="EMBL/GenBank/DDBJ databases">
        <authorList>
            <consortium name="DOE Joint Genome Institute"/>
            <person name="Kuo A."/>
            <person name="Kohler A."/>
            <person name="Nagy L.G."/>
            <person name="Floudas D."/>
            <person name="Copeland A."/>
            <person name="Barry K.W."/>
            <person name="Cichocki N."/>
            <person name="Veneault-Fourrey C."/>
            <person name="LaButti K."/>
            <person name="Lindquist E.A."/>
            <person name="Lipzen A."/>
            <person name="Lundell T."/>
            <person name="Morin E."/>
            <person name="Murat C."/>
            <person name="Sun H."/>
            <person name="Tunlid A."/>
            <person name="Henrissat B."/>
            <person name="Grigoriev I.V."/>
            <person name="Hibbett D.S."/>
            <person name="Martin F."/>
            <person name="Nordberg H.P."/>
            <person name="Cantor M.N."/>
            <person name="Hua S.X."/>
        </authorList>
    </citation>
    <scope>NUCLEOTIDE SEQUENCE [LARGE SCALE GENOMIC DNA]</scope>
    <source>
        <strain evidence="9 10">Foug A</strain>
    </source>
</reference>
<reference evidence="10" key="2">
    <citation type="submission" date="2015-01" db="EMBL/GenBank/DDBJ databases">
        <title>Evolutionary Origins and Diversification of the Mycorrhizal Mutualists.</title>
        <authorList>
            <consortium name="DOE Joint Genome Institute"/>
            <consortium name="Mycorrhizal Genomics Consortium"/>
            <person name="Kohler A."/>
            <person name="Kuo A."/>
            <person name="Nagy L.G."/>
            <person name="Floudas D."/>
            <person name="Copeland A."/>
            <person name="Barry K.W."/>
            <person name="Cichocki N."/>
            <person name="Veneault-Fourrey C."/>
            <person name="LaButti K."/>
            <person name="Lindquist E.A."/>
            <person name="Lipzen A."/>
            <person name="Lundell T."/>
            <person name="Morin E."/>
            <person name="Murat C."/>
            <person name="Riley R."/>
            <person name="Ohm R."/>
            <person name="Sun H."/>
            <person name="Tunlid A."/>
            <person name="Henrissat B."/>
            <person name="Grigoriev I.V."/>
            <person name="Hibbett D.S."/>
            <person name="Martin F."/>
        </authorList>
    </citation>
    <scope>NUCLEOTIDE SEQUENCE [LARGE SCALE GENOMIC DNA]</scope>
    <source>
        <strain evidence="10">Foug A</strain>
    </source>
</reference>
<keyword evidence="2" id="KW-0479">Metal-binding</keyword>
<proteinExistence type="predicted"/>
<dbReference type="GO" id="GO:0005681">
    <property type="term" value="C:spliceosomal complex"/>
    <property type="evidence" value="ECO:0007669"/>
    <property type="project" value="InterPro"/>
</dbReference>
<feature type="region of interest" description="Disordered" evidence="8">
    <location>
        <begin position="69"/>
        <end position="163"/>
    </location>
</feature>
<dbReference type="PANTHER" id="PTHR13278">
    <property type="entry name" value="ZINC FINGER PROTEIN 830"/>
    <property type="match status" value="1"/>
</dbReference>
<name>A0A0C3E2R0_9AGAM</name>
<evidence type="ECO:0000256" key="3">
    <source>
        <dbReference type="ARBA" id="ARBA00022771"/>
    </source>
</evidence>
<keyword evidence="10" id="KW-1185">Reference proteome</keyword>
<evidence type="ECO:0000256" key="1">
    <source>
        <dbReference type="ARBA" id="ARBA00004123"/>
    </source>
</evidence>
<keyword evidence="5 7" id="KW-0175">Coiled coil</keyword>
<dbReference type="AlphaFoldDB" id="A0A0C3E2R0"/>
<evidence type="ECO:0000256" key="4">
    <source>
        <dbReference type="ARBA" id="ARBA00022833"/>
    </source>
</evidence>
<feature type="region of interest" description="Disordered" evidence="8">
    <location>
        <begin position="197"/>
        <end position="231"/>
    </location>
</feature>
<feature type="compositionally biased region" description="Basic and acidic residues" evidence="8">
    <location>
        <begin position="218"/>
        <end position="231"/>
    </location>
</feature>
<dbReference type="GO" id="GO:0003676">
    <property type="term" value="F:nucleic acid binding"/>
    <property type="evidence" value="ECO:0007669"/>
    <property type="project" value="InterPro"/>
</dbReference>
<organism evidence="9 10">
    <name type="scientific">Scleroderma citrinum Foug A</name>
    <dbReference type="NCBI Taxonomy" id="1036808"/>
    <lineage>
        <taxon>Eukaryota</taxon>
        <taxon>Fungi</taxon>
        <taxon>Dikarya</taxon>
        <taxon>Basidiomycota</taxon>
        <taxon>Agaricomycotina</taxon>
        <taxon>Agaricomycetes</taxon>
        <taxon>Agaricomycetidae</taxon>
        <taxon>Boletales</taxon>
        <taxon>Sclerodermatineae</taxon>
        <taxon>Sclerodermataceae</taxon>
        <taxon>Scleroderma</taxon>
    </lineage>
</organism>
<dbReference type="HOGENOM" id="CLU_041821_1_0_1"/>
<protein>
    <submittedName>
        <fullName evidence="9">Uncharacterized protein</fullName>
    </submittedName>
</protein>
<keyword evidence="6" id="KW-0539">Nucleus</keyword>
<keyword evidence="4" id="KW-0862">Zinc</keyword>
<evidence type="ECO:0000256" key="7">
    <source>
        <dbReference type="SAM" id="Coils"/>
    </source>
</evidence>
<evidence type="ECO:0000256" key="8">
    <source>
        <dbReference type="SAM" id="MobiDB-lite"/>
    </source>
</evidence>
<dbReference type="GO" id="GO:0033260">
    <property type="term" value="P:nuclear DNA replication"/>
    <property type="evidence" value="ECO:0007669"/>
    <property type="project" value="TreeGrafter"/>
</dbReference>
<dbReference type="GO" id="GO:0044773">
    <property type="term" value="P:mitotic DNA damage checkpoint signaling"/>
    <property type="evidence" value="ECO:0007669"/>
    <property type="project" value="TreeGrafter"/>
</dbReference>
<evidence type="ECO:0000256" key="2">
    <source>
        <dbReference type="ARBA" id="ARBA00022723"/>
    </source>
</evidence>
<feature type="compositionally biased region" description="Low complexity" evidence="8">
    <location>
        <begin position="203"/>
        <end position="217"/>
    </location>
</feature>
<dbReference type="GO" id="GO:0033314">
    <property type="term" value="P:mitotic DNA replication checkpoint signaling"/>
    <property type="evidence" value="ECO:0007669"/>
    <property type="project" value="TreeGrafter"/>
</dbReference>
<evidence type="ECO:0000313" key="9">
    <source>
        <dbReference type="EMBL" id="KIM62779.1"/>
    </source>
</evidence>
<evidence type="ECO:0000256" key="5">
    <source>
        <dbReference type="ARBA" id="ARBA00023054"/>
    </source>
</evidence>
<dbReference type="GO" id="GO:0008270">
    <property type="term" value="F:zinc ion binding"/>
    <property type="evidence" value="ECO:0007669"/>
    <property type="project" value="UniProtKB-KW"/>
</dbReference>
<dbReference type="Gene3D" id="3.30.160.60">
    <property type="entry name" value="Classic Zinc Finger"/>
    <property type="match status" value="1"/>
</dbReference>
<dbReference type="InParanoid" id="A0A0C3E2R0"/>
<dbReference type="InterPro" id="IPR040050">
    <property type="entry name" value="ZNF830-like"/>
</dbReference>
<accession>A0A0C3E2R0</accession>
<gene>
    <name evidence="9" type="ORF">SCLCIDRAFT_24834</name>
</gene>
<dbReference type="Proteomes" id="UP000053989">
    <property type="component" value="Unassembled WGS sequence"/>
</dbReference>
<evidence type="ECO:0000313" key="10">
    <source>
        <dbReference type="Proteomes" id="UP000053989"/>
    </source>
</evidence>
<feature type="coiled-coil region" evidence="7">
    <location>
        <begin position="247"/>
        <end position="274"/>
    </location>
</feature>
<evidence type="ECO:0000256" key="6">
    <source>
        <dbReference type="ARBA" id="ARBA00023242"/>
    </source>
</evidence>
<dbReference type="PANTHER" id="PTHR13278:SF0">
    <property type="entry name" value="ZINC FINGER PROTEIN 830"/>
    <property type="match status" value="1"/>
</dbReference>
<dbReference type="OrthoDB" id="77607at2759"/>
<dbReference type="EMBL" id="KN822040">
    <property type="protein sequence ID" value="KIM62779.1"/>
    <property type="molecule type" value="Genomic_DNA"/>
</dbReference>
<dbReference type="InterPro" id="IPR036236">
    <property type="entry name" value="Znf_C2H2_sf"/>
</dbReference>
<dbReference type="SUPFAM" id="SSF57667">
    <property type="entry name" value="beta-beta-alpha zinc fingers"/>
    <property type="match status" value="1"/>
</dbReference>
<comment type="subcellular location">
    <subcellularLocation>
        <location evidence="1">Nucleus</location>
    </subcellularLocation>
</comment>
<sequence length="284" mass="31601">MSDIRTLLKARRQEARVNHPLAVYSSSGQLRCVVCEMIVKHATAWEGHLGSKAHRMNALRLRQEAQLREQQGREVEVVENVAAPAKRKADEGSPVDAGDDGSLKKRQRAESASEGGSGPSHLPANFFSDPSQAPTHALSDDSDGDETDVGPPPVPVSTTSALDEEWMRFQDAVINAPDNRETYDRATVIAEPELVSDETGGFPSQLQDHQPQDQQEQGDPRAQEEKTKQREERELIMDRLMEEELAQEEADMRVTVMKNRLEALRRKREAIRTAKPSPIVHASS</sequence>